<evidence type="ECO:0000313" key="1">
    <source>
        <dbReference type="EnsemblPlants" id="MELO3C002602.2.1"/>
    </source>
</evidence>
<accession>A0A9I9CF09</accession>
<sequence>METIPKAMLLKEWERLEIEVVDGVVRFCNCGGLGALLVAVVEQIFMETTTGECGE</sequence>
<proteinExistence type="predicted"/>
<protein>
    <submittedName>
        <fullName evidence="1">Uncharacterized protein</fullName>
    </submittedName>
</protein>
<dbReference type="AlphaFoldDB" id="A0A9I9CF09"/>
<reference evidence="1" key="1">
    <citation type="submission" date="2023-03" db="UniProtKB">
        <authorList>
            <consortium name="EnsemblPlants"/>
        </authorList>
    </citation>
    <scope>IDENTIFICATION</scope>
</reference>
<dbReference type="Gramene" id="MELO3C002602.2.1">
    <property type="protein sequence ID" value="MELO3C002602.2.1"/>
    <property type="gene ID" value="MELO3C002602.2"/>
</dbReference>
<dbReference type="EnsemblPlants" id="MELO3C002602.2.1">
    <property type="protein sequence ID" value="MELO3C002602.2.1"/>
    <property type="gene ID" value="MELO3C002602.2"/>
</dbReference>
<organism evidence="1">
    <name type="scientific">Cucumis melo</name>
    <name type="common">Muskmelon</name>
    <dbReference type="NCBI Taxonomy" id="3656"/>
    <lineage>
        <taxon>Eukaryota</taxon>
        <taxon>Viridiplantae</taxon>
        <taxon>Streptophyta</taxon>
        <taxon>Embryophyta</taxon>
        <taxon>Tracheophyta</taxon>
        <taxon>Spermatophyta</taxon>
        <taxon>Magnoliopsida</taxon>
        <taxon>eudicotyledons</taxon>
        <taxon>Gunneridae</taxon>
        <taxon>Pentapetalae</taxon>
        <taxon>rosids</taxon>
        <taxon>fabids</taxon>
        <taxon>Cucurbitales</taxon>
        <taxon>Cucurbitaceae</taxon>
        <taxon>Benincaseae</taxon>
        <taxon>Cucumis</taxon>
    </lineage>
</organism>
<name>A0A9I9CF09_CUCME</name>